<dbReference type="Proteomes" id="UP000550707">
    <property type="component" value="Unassembled WGS sequence"/>
</dbReference>
<protein>
    <submittedName>
        <fullName evidence="1">Uncharacterized protein</fullName>
    </submittedName>
</protein>
<name>A0A7J8C963_MOLMO</name>
<dbReference type="InParanoid" id="A0A7J8C963"/>
<reference evidence="1 2" key="1">
    <citation type="journal article" date="2020" name="Nature">
        <title>Six reference-quality genomes reveal evolution of bat adaptations.</title>
        <authorList>
            <person name="Jebb D."/>
            <person name="Huang Z."/>
            <person name="Pippel M."/>
            <person name="Hughes G.M."/>
            <person name="Lavrichenko K."/>
            <person name="Devanna P."/>
            <person name="Winkler S."/>
            <person name="Jermiin L.S."/>
            <person name="Skirmuntt E.C."/>
            <person name="Katzourakis A."/>
            <person name="Burkitt-Gray L."/>
            <person name="Ray D.A."/>
            <person name="Sullivan K.A.M."/>
            <person name="Roscito J.G."/>
            <person name="Kirilenko B.M."/>
            <person name="Davalos L.M."/>
            <person name="Corthals A.P."/>
            <person name="Power M.L."/>
            <person name="Jones G."/>
            <person name="Ransome R.D."/>
            <person name="Dechmann D.K.N."/>
            <person name="Locatelli A.G."/>
            <person name="Puechmaille S.J."/>
            <person name="Fedrigo O."/>
            <person name="Jarvis E.D."/>
            <person name="Hiller M."/>
            <person name="Vernes S.C."/>
            <person name="Myers E.W."/>
            <person name="Teeling E.C."/>
        </authorList>
    </citation>
    <scope>NUCLEOTIDE SEQUENCE [LARGE SCALE GENOMIC DNA]</scope>
    <source>
        <strain evidence="1">MMolMol1</strain>
        <tissue evidence="1">Muscle</tissue>
    </source>
</reference>
<sequence length="121" mass="13100">MEPRGRSERGLRFTPLLGLGSEVRSEKYRFWKCLPKESRMSQPNPGGPVPNPERVIQLSVRRVRCAGGSAAPGCAAGPLSEWGARPLVLSRALLGLEGVKALTYESQSPGAAEVCVRSKRQ</sequence>
<dbReference type="AlphaFoldDB" id="A0A7J8C963"/>
<keyword evidence="2" id="KW-1185">Reference proteome</keyword>
<comment type="caution">
    <text evidence="1">The sequence shown here is derived from an EMBL/GenBank/DDBJ whole genome shotgun (WGS) entry which is preliminary data.</text>
</comment>
<organism evidence="1 2">
    <name type="scientific">Molossus molossus</name>
    <name type="common">Pallas' mastiff bat</name>
    <name type="synonym">Vespertilio molossus</name>
    <dbReference type="NCBI Taxonomy" id="27622"/>
    <lineage>
        <taxon>Eukaryota</taxon>
        <taxon>Metazoa</taxon>
        <taxon>Chordata</taxon>
        <taxon>Craniata</taxon>
        <taxon>Vertebrata</taxon>
        <taxon>Euteleostomi</taxon>
        <taxon>Mammalia</taxon>
        <taxon>Eutheria</taxon>
        <taxon>Laurasiatheria</taxon>
        <taxon>Chiroptera</taxon>
        <taxon>Yangochiroptera</taxon>
        <taxon>Molossidae</taxon>
        <taxon>Molossus</taxon>
    </lineage>
</organism>
<gene>
    <name evidence="1" type="ORF">HJG59_009984</name>
</gene>
<accession>A0A7J8C963</accession>
<proteinExistence type="predicted"/>
<evidence type="ECO:0000313" key="1">
    <source>
        <dbReference type="EMBL" id="KAF6407362.1"/>
    </source>
</evidence>
<dbReference type="EMBL" id="JACASF010000021">
    <property type="protein sequence ID" value="KAF6407362.1"/>
    <property type="molecule type" value="Genomic_DNA"/>
</dbReference>
<evidence type="ECO:0000313" key="2">
    <source>
        <dbReference type="Proteomes" id="UP000550707"/>
    </source>
</evidence>